<dbReference type="GO" id="GO:0006526">
    <property type="term" value="P:L-arginine biosynthetic process"/>
    <property type="evidence" value="ECO:0007669"/>
    <property type="project" value="UniProtKB-UniRule"/>
</dbReference>
<feature type="chain" id="PRO_5023395672" description="Arginine biosynthesis bifunctional protein ArgJ alpha chain" evidence="8">
    <location>
        <begin position="1"/>
        <end position="200"/>
    </location>
</feature>
<dbReference type="GO" id="GO:0005737">
    <property type="term" value="C:cytoplasm"/>
    <property type="evidence" value="ECO:0007669"/>
    <property type="project" value="UniProtKB-SubCell"/>
</dbReference>
<evidence type="ECO:0000256" key="4">
    <source>
        <dbReference type="ARBA" id="ARBA00022605"/>
    </source>
</evidence>
<feature type="binding site" evidence="8">
    <location>
        <position position="424"/>
    </location>
    <ligand>
        <name>substrate</name>
    </ligand>
</feature>
<evidence type="ECO:0000256" key="1">
    <source>
        <dbReference type="ARBA" id="ARBA00006774"/>
    </source>
</evidence>
<evidence type="ECO:0000313" key="9">
    <source>
        <dbReference type="EMBL" id="PRP98283.1"/>
    </source>
</evidence>
<dbReference type="EC" id="2.3.1.35" evidence="8"/>
<feature type="active site" description="Nucleophile" evidence="8">
    <location>
        <position position="201"/>
    </location>
</feature>
<feature type="chain" id="PRO_5023395671" description="Arginine biosynthesis bifunctional protein ArgJ beta chain" evidence="8">
    <location>
        <begin position="201"/>
        <end position="657"/>
    </location>
</feature>
<dbReference type="InterPro" id="IPR016117">
    <property type="entry name" value="ArgJ-like_dom_sf"/>
</dbReference>
<comment type="function">
    <text evidence="8">Catalyzes two activities which are involved in the cyclic version of arginine biosynthesis: the synthesis of N-acetylglutamate from glutamate and acetyl-CoA as the acetyl donor, and of ornithine by transacetylation between N(2)-acetylornithine and glutamate.</text>
</comment>
<dbReference type="FunFam" id="3.60.70.12:FF:000001">
    <property type="entry name" value="Arginine biosynthesis bifunctional protein ArgJ, chloroplastic"/>
    <property type="match status" value="1"/>
</dbReference>
<keyword evidence="3 8" id="KW-0055">Arginine biosynthesis</keyword>
<evidence type="ECO:0000256" key="3">
    <source>
        <dbReference type="ARBA" id="ARBA00022571"/>
    </source>
</evidence>
<proteinExistence type="inferred from homology"/>
<gene>
    <name evidence="8 9" type="primary">argJ</name>
    <name evidence="9" type="ORF">ENSA5_30150</name>
</gene>
<name>A0A2S9XZL3_9BACT</name>
<feature type="site" description="Cleavage; by autolysis" evidence="8">
    <location>
        <begin position="200"/>
        <end position="201"/>
    </location>
</feature>
<feature type="site" description="Involved in the stabilization of negative charge on the oxyanion by the formation of the oxyanion hole" evidence="8">
    <location>
        <position position="123"/>
    </location>
</feature>
<organism evidence="9 10">
    <name type="scientific">Enhygromyxa salina</name>
    <dbReference type="NCBI Taxonomy" id="215803"/>
    <lineage>
        <taxon>Bacteria</taxon>
        <taxon>Pseudomonadati</taxon>
        <taxon>Myxococcota</taxon>
        <taxon>Polyangia</taxon>
        <taxon>Nannocystales</taxon>
        <taxon>Nannocystaceae</taxon>
        <taxon>Enhygromyxa</taxon>
    </lineage>
</organism>
<dbReference type="EC" id="2.3.1.1" evidence="8"/>
<dbReference type="Gene3D" id="3.40.1160.10">
    <property type="entry name" value="Acetylglutamate kinase-like"/>
    <property type="match status" value="1"/>
</dbReference>
<dbReference type="UniPathway" id="UPA00068">
    <property type="reaction ID" value="UER00106"/>
</dbReference>
<dbReference type="PANTHER" id="PTHR23100">
    <property type="entry name" value="ARGININE BIOSYNTHESIS BIFUNCTIONAL PROTEIN ARGJ"/>
    <property type="match status" value="1"/>
</dbReference>
<dbReference type="HAMAP" id="MF_01106">
    <property type="entry name" value="ArgJ"/>
    <property type="match status" value="1"/>
</dbReference>
<dbReference type="InterPro" id="IPR002813">
    <property type="entry name" value="Arg_biosynth_ArgJ"/>
</dbReference>
<dbReference type="InterPro" id="IPR042195">
    <property type="entry name" value="ArgJ_beta_C"/>
</dbReference>
<keyword evidence="10" id="KW-1185">Reference proteome</keyword>
<dbReference type="GO" id="GO:0004358">
    <property type="term" value="F:L-glutamate N-acetyltransferase activity, acting on acetyl-L-ornithine as donor"/>
    <property type="evidence" value="ECO:0007669"/>
    <property type="project" value="UniProtKB-UniRule"/>
</dbReference>
<dbReference type="GO" id="GO:0006592">
    <property type="term" value="P:ornithine biosynthetic process"/>
    <property type="evidence" value="ECO:0007669"/>
    <property type="project" value="TreeGrafter"/>
</dbReference>
<feature type="binding site" evidence="8">
    <location>
        <position position="190"/>
    </location>
    <ligand>
        <name>substrate</name>
    </ligand>
</feature>
<dbReference type="GO" id="GO:0004042">
    <property type="term" value="F:L-glutamate N-acetyltransferase activity"/>
    <property type="evidence" value="ECO:0007669"/>
    <property type="project" value="UniProtKB-UniRule"/>
</dbReference>
<dbReference type="EMBL" id="PVNK01000146">
    <property type="protein sequence ID" value="PRP98283.1"/>
    <property type="molecule type" value="Genomic_DNA"/>
</dbReference>
<dbReference type="Proteomes" id="UP000237968">
    <property type="component" value="Unassembled WGS sequence"/>
</dbReference>
<keyword evidence="8" id="KW-0963">Cytoplasm</keyword>
<comment type="caution">
    <text evidence="8">Lacks conserved residue(s) required for the propagation of feature annotation.</text>
</comment>
<dbReference type="SUPFAM" id="SSF53633">
    <property type="entry name" value="Carbamate kinase-like"/>
    <property type="match status" value="1"/>
</dbReference>
<evidence type="ECO:0000256" key="7">
    <source>
        <dbReference type="ARBA" id="ARBA00023315"/>
    </source>
</evidence>
<keyword evidence="5 8" id="KW-0808">Transferase</keyword>
<keyword evidence="6 8" id="KW-0068">Autocatalytic cleavage</keyword>
<sequence length="657" mass="68429">MSDTTELSLSTSLDGPVPLPKGFEFAGIHAGIKRSRKDLGLIRCTSRAGANAAGVFTRNPVRAACVDRCAELLPASGVRAVLVNSGNANAMTGAAGVAVNLAMAAAAAAALEAKPEAILTSSTGVIGVPLDPEKIAAAMPSLSAELGEDPRGFARAILTTDTLTKVAHAELQLRDAEGQPQVVRLFGVAKGSGMIHPNMATTLGFVCTDAAVEPELLRELLRDATEPTFNAITVDGDTSTNDTVLALASGEAGVAIESEPDRASFSAALEAVLRSLAEQVARDGEGATRLLEVHVSGAPDAAIAKAIARGCCRSSLFKCSVFAGEVAGWGRLGAAAGQAALEAGFLELDLAAIEIDAQRIPLVRGGAAIGAAGPAGAADEGIDLGELARRLREPTVRWDVRVGEGPGSFTALGCDFSYDYVRINADEALQVTVNAQGQVGRNVTLASYTPILKHQLLVDGLSYVRRFTGLRAMVHLSGSAARKPMLLASVARDLELMLSAELRVLVVVPDLEVLAGLRRDFADGAYHLAQVPHDPERIGARLDRGQACVLVQTRPDPGELVALAVRLGVAKLLSLADDQGLRDTGGLVSELTPDQALVGLDRGRFSTEADENLAFARHAARQGLGALHLIDGRMPHALVAELFTEQGIGTLITRQIR</sequence>
<evidence type="ECO:0000256" key="6">
    <source>
        <dbReference type="ARBA" id="ARBA00022813"/>
    </source>
</evidence>
<protein>
    <recommendedName>
        <fullName evidence="8">Arginine biosynthesis bifunctional protein ArgJ</fullName>
    </recommendedName>
    <domain>
        <recommendedName>
            <fullName evidence="8">Glutamate N-acetyltransferase</fullName>
            <ecNumber evidence="8">2.3.1.35</ecNumber>
        </recommendedName>
        <alternativeName>
            <fullName evidence="8">Ornithine acetyltransferase</fullName>
            <shortName evidence="8">OATase</shortName>
        </alternativeName>
        <alternativeName>
            <fullName evidence="8">Ornithine transacetylase</fullName>
        </alternativeName>
    </domain>
    <domain>
        <recommendedName>
            <fullName evidence="8">Amino-acid acetyltransferase</fullName>
            <ecNumber evidence="8">2.3.1.1</ecNumber>
        </recommendedName>
        <alternativeName>
            <fullName evidence="8">N-acetylglutamate synthase</fullName>
            <shortName evidence="8">AGSase</shortName>
        </alternativeName>
    </domain>
    <component>
        <recommendedName>
            <fullName evidence="8">Arginine biosynthesis bifunctional protein ArgJ alpha chain</fullName>
        </recommendedName>
    </component>
    <component>
        <recommendedName>
            <fullName evidence="8">Arginine biosynthesis bifunctional protein ArgJ beta chain</fullName>
        </recommendedName>
    </component>
</protein>
<evidence type="ECO:0000256" key="8">
    <source>
        <dbReference type="HAMAP-Rule" id="MF_01106"/>
    </source>
</evidence>
<evidence type="ECO:0000313" key="10">
    <source>
        <dbReference type="Proteomes" id="UP000237968"/>
    </source>
</evidence>
<comment type="pathway">
    <text evidence="8">Amino-acid biosynthesis; L-arginine biosynthesis; N(2)-acetyl-L-ornithine from L-glutamate: step 1/4.</text>
</comment>
<dbReference type="SUPFAM" id="SSF56266">
    <property type="entry name" value="DmpA/ArgJ-like"/>
    <property type="match status" value="1"/>
</dbReference>
<dbReference type="CDD" id="cd02152">
    <property type="entry name" value="OAT"/>
    <property type="match status" value="1"/>
</dbReference>
<dbReference type="OrthoDB" id="9804242at2"/>
<dbReference type="NCBIfam" id="NF003802">
    <property type="entry name" value="PRK05388.1"/>
    <property type="match status" value="1"/>
</dbReference>
<keyword evidence="4 8" id="KW-0028">Amino-acid biosynthesis</keyword>
<comment type="caution">
    <text evidence="9">The sequence shown here is derived from an EMBL/GenBank/DDBJ whole genome shotgun (WGS) entry which is preliminary data.</text>
</comment>
<dbReference type="Pfam" id="PF01960">
    <property type="entry name" value="ArgJ"/>
    <property type="match status" value="1"/>
</dbReference>
<dbReference type="PANTHER" id="PTHR23100:SF0">
    <property type="entry name" value="ARGININE BIOSYNTHESIS BIFUNCTIONAL PROTEIN ARGJ, MITOCHONDRIAL"/>
    <property type="match status" value="1"/>
</dbReference>
<keyword evidence="7 8" id="KW-0012">Acyltransferase</keyword>
<feature type="binding site" evidence="8">
    <location>
        <position position="201"/>
    </location>
    <ligand>
        <name>substrate</name>
    </ligand>
</feature>
<feature type="binding site" evidence="8">
    <location>
        <position position="285"/>
    </location>
    <ligand>
        <name>substrate</name>
    </ligand>
</feature>
<comment type="similarity">
    <text evidence="1 8">Belongs to the ArgJ family.</text>
</comment>
<dbReference type="InterPro" id="IPR036393">
    <property type="entry name" value="AceGlu_kinase-like_sf"/>
</dbReference>
<dbReference type="NCBIfam" id="TIGR00120">
    <property type="entry name" value="ArgJ"/>
    <property type="match status" value="1"/>
</dbReference>
<comment type="subcellular location">
    <subcellularLocation>
        <location evidence="8">Cytoplasm</location>
    </subcellularLocation>
</comment>
<evidence type="ECO:0000256" key="2">
    <source>
        <dbReference type="ARBA" id="ARBA00011475"/>
    </source>
</evidence>
<comment type="catalytic activity">
    <reaction evidence="8">
        <text>L-glutamate + acetyl-CoA = N-acetyl-L-glutamate + CoA + H(+)</text>
        <dbReference type="Rhea" id="RHEA:24292"/>
        <dbReference type="ChEBI" id="CHEBI:15378"/>
        <dbReference type="ChEBI" id="CHEBI:29985"/>
        <dbReference type="ChEBI" id="CHEBI:44337"/>
        <dbReference type="ChEBI" id="CHEBI:57287"/>
        <dbReference type="ChEBI" id="CHEBI:57288"/>
        <dbReference type="EC" id="2.3.1.1"/>
    </reaction>
</comment>
<dbReference type="Gene3D" id="3.60.70.12">
    <property type="entry name" value="L-amino peptidase D-ALA esterase/amidase"/>
    <property type="match status" value="1"/>
</dbReference>
<dbReference type="RefSeq" id="WP_106392386.1">
    <property type="nucleotide sequence ID" value="NZ_PVNK01000146.1"/>
</dbReference>
<feature type="binding site" evidence="8">
    <location>
        <position position="159"/>
    </location>
    <ligand>
        <name>substrate</name>
    </ligand>
</feature>
<dbReference type="Gene3D" id="3.10.20.340">
    <property type="entry name" value="ArgJ beta chain, C-terminal domain"/>
    <property type="match status" value="1"/>
</dbReference>
<evidence type="ECO:0000256" key="5">
    <source>
        <dbReference type="ARBA" id="ARBA00022679"/>
    </source>
</evidence>
<accession>A0A2S9XZL3</accession>
<keyword evidence="8" id="KW-0511">Multifunctional enzyme</keyword>
<comment type="pathway">
    <text evidence="8">Amino-acid biosynthesis; L-arginine biosynthesis; L-ornithine and N-acetyl-L-glutamate from L-glutamate and N(2)-acetyl-L-ornithine (cyclic): step 1/1.</text>
</comment>
<comment type="catalytic activity">
    <reaction evidence="8">
        <text>N(2)-acetyl-L-ornithine + L-glutamate = N-acetyl-L-glutamate + L-ornithine</text>
        <dbReference type="Rhea" id="RHEA:15349"/>
        <dbReference type="ChEBI" id="CHEBI:29985"/>
        <dbReference type="ChEBI" id="CHEBI:44337"/>
        <dbReference type="ChEBI" id="CHEBI:46911"/>
        <dbReference type="ChEBI" id="CHEBI:57805"/>
        <dbReference type="EC" id="2.3.1.35"/>
    </reaction>
</comment>
<dbReference type="AlphaFoldDB" id="A0A2S9XZL3"/>
<comment type="subunit">
    <text evidence="2 8">Heterotetramer of two alpha and two beta chains.</text>
</comment>
<reference evidence="9 10" key="1">
    <citation type="submission" date="2018-03" db="EMBL/GenBank/DDBJ databases">
        <title>Draft Genome Sequences of the Obligatory Marine Myxobacteria Enhygromyxa salina SWB005.</title>
        <authorList>
            <person name="Poehlein A."/>
            <person name="Moghaddam J.A."/>
            <person name="Harms H."/>
            <person name="Alanjari M."/>
            <person name="Koenig G.M."/>
            <person name="Daniel R."/>
            <person name="Schaeberle T.F."/>
        </authorList>
    </citation>
    <scope>NUCLEOTIDE SEQUENCE [LARGE SCALE GENOMIC DNA]</scope>
    <source>
        <strain evidence="9 10">SWB005</strain>
    </source>
</reference>
<feature type="site" description="Involved in the stabilization of negative charge on the oxyanion by the formation of the oxyanion hole" evidence="8">
    <location>
        <position position="124"/>
    </location>
</feature>